<evidence type="ECO:0000256" key="1">
    <source>
        <dbReference type="SAM" id="MobiDB-lite"/>
    </source>
</evidence>
<accession>A0AAQ3N1G1</accession>
<name>A0AAQ3N1G1_VIGMU</name>
<proteinExistence type="predicted"/>
<dbReference type="EMBL" id="CP144693">
    <property type="protein sequence ID" value="WVZ00787.1"/>
    <property type="molecule type" value="Genomic_DNA"/>
</dbReference>
<dbReference type="AlphaFoldDB" id="A0AAQ3N1G1"/>
<sequence>MFKTRTTHKISVQINHKFIICSFTYLACLRVYEAQKIFLFLLLKQNRVSATNKTSSNKKPKINQDAKGGKKYTHSSSVGGYCSNNEHEIKGNNEFQNKRLTI</sequence>
<feature type="region of interest" description="Disordered" evidence="1">
    <location>
        <begin position="49"/>
        <end position="74"/>
    </location>
</feature>
<dbReference type="Proteomes" id="UP001374535">
    <property type="component" value="Chromosome 8"/>
</dbReference>
<reference evidence="2 3" key="1">
    <citation type="journal article" date="2023" name="Life. Sci Alliance">
        <title>Evolutionary insights into 3D genome organization and epigenetic landscape of Vigna mungo.</title>
        <authorList>
            <person name="Junaid A."/>
            <person name="Singh B."/>
            <person name="Bhatia S."/>
        </authorList>
    </citation>
    <scope>NUCLEOTIDE SEQUENCE [LARGE SCALE GENOMIC DNA]</scope>
    <source>
        <strain evidence="2">Urdbean</strain>
    </source>
</reference>
<protein>
    <submittedName>
        <fullName evidence="2">Uncharacterized protein</fullName>
    </submittedName>
</protein>
<feature type="non-terminal residue" evidence="2">
    <location>
        <position position="102"/>
    </location>
</feature>
<keyword evidence="3" id="KW-1185">Reference proteome</keyword>
<gene>
    <name evidence="2" type="ORF">V8G54_026856</name>
</gene>
<organism evidence="2 3">
    <name type="scientific">Vigna mungo</name>
    <name type="common">Black gram</name>
    <name type="synonym">Phaseolus mungo</name>
    <dbReference type="NCBI Taxonomy" id="3915"/>
    <lineage>
        <taxon>Eukaryota</taxon>
        <taxon>Viridiplantae</taxon>
        <taxon>Streptophyta</taxon>
        <taxon>Embryophyta</taxon>
        <taxon>Tracheophyta</taxon>
        <taxon>Spermatophyta</taxon>
        <taxon>Magnoliopsida</taxon>
        <taxon>eudicotyledons</taxon>
        <taxon>Gunneridae</taxon>
        <taxon>Pentapetalae</taxon>
        <taxon>rosids</taxon>
        <taxon>fabids</taxon>
        <taxon>Fabales</taxon>
        <taxon>Fabaceae</taxon>
        <taxon>Papilionoideae</taxon>
        <taxon>50 kb inversion clade</taxon>
        <taxon>NPAAA clade</taxon>
        <taxon>indigoferoid/millettioid clade</taxon>
        <taxon>Phaseoleae</taxon>
        <taxon>Vigna</taxon>
    </lineage>
</organism>
<evidence type="ECO:0000313" key="3">
    <source>
        <dbReference type="Proteomes" id="UP001374535"/>
    </source>
</evidence>
<evidence type="ECO:0000313" key="2">
    <source>
        <dbReference type="EMBL" id="WVZ00787.1"/>
    </source>
</evidence>